<dbReference type="InterPro" id="IPR005203">
    <property type="entry name" value="Hemocyanin_C"/>
</dbReference>
<evidence type="ECO:0000313" key="11">
    <source>
        <dbReference type="EMBL" id="CCA94924.1"/>
    </source>
</evidence>
<keyword evidence="9" id="KW-1015">Disulfide bond</keyword>
<dbReference type="PRINTS" id="PR00187">
    <property type="entry name" value="HAEMOCYANIN"/>
</dbReference>
<dbReference type="GO" id="GO:0005344">
    <property type="term" value="F:oxygen carrier activity"/>
    <property type="evidence" value="ECO:0007669"/>
    <property type="project" value="UniProtKB-KW"/>
</dbReference>
<dbReference type="InterPro" id="IPR014756">
    <property type="entry name" value="Ig_E-set"/>
</dbReference>
<dbReference type="InterPro" id="IPR013788">
    <property type="entry name" value="Hemocyanin/hexamerin"/>
</dbReference>
<dbReference type="PANTHER" id="PTHR11511:SF4">
    <property type="entry name" value="PHENOLOXIDASE 2-RELATED"/>
    <property type="match status" value="1"/>
</dbReference>
<sequence>MPTSSVADKQKRIIPLFTYATSKTKDKFGMRVQREPKLQGLGILGRGQLFSCFHQAHLEEAIKLAEVFILAKTFSEFLDLAYQARDYVNEGLYVFSLSVAVLHRDDCRGVSLPPIQEVFPDKFVPVETMYNAYKQATITDPEKEIIVESETTGNVLDPEYNVAYYREDVGINAHHWHWHIVYPSAWNAEVTGKTKDRKGELFYYMHQQMCARYDCERLSNDLPRMVPFHNFHEPLEGYSAHLSSIINGLPYSSRSKGLALHDMHDISVQELERFRERISGAINLGYVTDTHGNEIDLDEHNGIDILGDIVESSHESVNKEFYGSLHNWGHVLMAAVEDPDGKFQCNPGVMDDTATSLRDPIFYRWHRFLDDLFQEFKSKFHPYNKKELEFPGVKIESVAIESKEHDVIHTFFAEDTIDVTYAYNFRRPAPVKVRLHHLDHEPFNYNIIATNQSANKKHAFVRIFLAPVHDELGNVLKPEELRRLMIELDKFSVELHHGSNTIKRSSKDSSVTISSVRSFRELLEGEGIKEHASEFCSCGWPDHLLIPKGNDQGMEFNLFVMVTDELRDRVGDYGHADICMDAVSYCGAKDQFYPDRRPMGFPFDRVIQEEEMGQWQLPNMSNTHIKIQHQHQHEKDGHD</sequence>
<evidence type="ECO:0000256" key="3">
    <source>
        <dbReference type="ARBA" id="ARBA00009470"/>
    </source>
</evidence>
<dbReference type="PROSITE" id="PS00209">
    <property type="entry name" value="HEMOCYANIN_1"/>
    <property type="match status" value="1"/>
</dbReference>
<dbReference type="FunFam" id="1.10.1280.10:FF:000004">
    <property type="entry name" value="Hemocyanin subunit 2"/>
    <property type="match status" value="1"/>
</dbReference>
<evidence type="ECO:0000256" key="6">
    <source>
        <dbReference type="ARBA" id="ARBA00022621"/>
    </source>
</evidence>
<dbReference type="Gene3D" id="1.10.1280.10">
    <property type="entry name" value="Di-copper center containing domain from catechol oxidase"/>
    <property type="match status" value="1"/>
</dbReference>
<organism evidence="11">
    <name type="scientific">Mastigoproctus giganteus</name>
    <name type="common">Giant vinegaroon</name>
    <name type="synonym">Thelyphonus giganteus</name>
    <dbReference type="NCBI Taxonomy" id="58767"/>
    <lineage>
        <taxon>Eukaryota</taxon>
        <taxon>Metazoa</taxon>
        <taxon>Ecdysozoa</taxon>
        <taxon>Arthropoda</taxon>
        <taxon>Chelicerata</taxon>
        <taxon>Arachnida</taxon>
        <taxon>Uropygi</taxon>
        <taxon>Thelyphonida</taxon>
        <taxon>Thelyphonidae</taxon>
        <taxon>Mastigoproctus</taxon>
    </lineage>
</organism>
<dbReference type="InterPro" id="IPR005204">
    <property type="entry name" value="Hemocyanin_N"/>
</dbReference>
<dbReference type="EMBL" id="FR865922">
    <property type="protein sequence ID" value="CCA94924.1"/>
    <property type="molecule type" value="mRNA"/>
</dbReference>
<dbReference type="InterPro" id="IPR000896">
    <property type="entry name" value="Hemocyanin/hexamerin_mid_dom"/>
</dbReference>
<keyword evidence="5" id="KW-0964">Secreted</keyword>
<comment type="function">
    <text evidence="1">Hemocyanins are copper-containing oxygen carriers occurring freely dissolved in the hemolymph of many mollusks and arthropods.</text>
</comment>
<dbReference type="FunFam" id="1.20.1370.10:FF:000002">
    <property type="entry name" value="Hemocyanin subunit B"/>
    <property type="match status" value="1"/>
</dbReference>
<comment type="similarity">
    <text evidence="3">Belongs to the tyrosinase family. Hemocyanin subfamily.</text>
</comment>
<protein>
    <submittedName>
        <fullName evidence="11">Hemocyanin subunit c</fullName>
    </submittedName>
</protein>
<evidence type="ECO:0000256" key="1">
    <source>
        <dbReference type="ARBA" id="ARBA00002958"/>
    </source>
</evidence>
<dbReference type="SUPFAM" id="SSF48050">
    <property type="entry name" value="Hemocyanin, N-terminal domain"/>
    <property type="match status" value="1"/>
</dbReference>
<keyword evidence="6" id="KW-0561">Oxygen transport</keyword>
<dbReference type="GO" id="GO:0046872">
    <property type="term" value="F:metal ion binding"/>
    <property type="evidence" value="ECO:0007669"/>
    <property type="project" value="UniProtKB-KW"/>
</dbReference>
<evidence type="ECO:0000259" key="10">
    <source>
        <dbReference type="PROSITE" id="PS00498"/>
    </source>
</evidence>
<dbReference type="Gene3D" id="2.60.40.1520">
    <property type="entry name" value="Hemocyanin, C-terminal domain"/>
    <property type="match status" value="1"/>
</dbReference>
<keyword evidence="7" id="KW-0479">Metal-binding</keyword>
<dbReference type="PROSITE" id="PS00210">
    <property type="entry name" value="HEMOCYANIN_2"/>
    <property type="match status" value="1"/>
</dbReference>
<evidence type="ECO:0000256" key="9">
    <source>
        <dbReference type="ARBA" id="ARBA00023157"/>
    </source>
</evidence>
<gene>
    <name evidence="11" type="primary">HcC</name>
</gene>
<accession>G8YZS0</accession>
<evidence type="ECO:0000256" key="5">
    <source>
        <dbReference type="ARBA" id="ARBA00022525"/>
    </source>
</evidence>
<dbReference type="Pfam" id="PF00372">
    <property type="entry name" value="Hemocyanin_M"/>
    <property type="match status" value="1"/>
</dbReference>
<dbReference type="FunFam" id="2.60.40.1520:FF:000001">
    <property type="entry name" value="Hemocyanin subunit 2"/>
    <property type="match status" value="1"/>
</dbReference>
<dbReference type="InterPro" id="IPR002227">
    <property type="entry name" value="Tyrosinase_Cu-bd"/>
</dbReference>
<comment type="subcellular location">
    <subcellularLocation>
        <location evidence="2">Secreted</location>
        <location evidence="2">Extracellular space</location>
    </subcellularLocation>
</comment>
<evidence type="ECO:0000256" key="2">
    <source>
        <dbReference type="ARBA" id="ARBA00004239"/>
    </source>
</evidence>
<dbReference type="SUPFAM" id="SSF48056">
    <property type="entry name" value="Di-copper centre-containing domain"/>
    <property type="match status" value="1"/>
</dbReference>
<dbReference type="AlphaFoldDB" id="G8YZS0"/>
<dbReference type="Pfam" id="PF03723">
    <property type="entry name" value="Hemocyanin_C"/>
    <property type="match status" value="1"/>
</dbReference>
<dbReference type="GO" id="GO:0016491">
    <property type="term" value="F:oxidoreductase activity"/>
    <property type="evidence" value="ECO:0007669"/>
    <property type="project" value="InterPro"/>
</dbReference>
<evidence type="ECO:0000256" key="8">
    <source>
        <dbReference type="ARBA" id="ARBA00023008"/>
    </source>
</evidence>
<dbReference type="InterPro" id="IPR008922">
    <property type="entry name" value="Di-copper_centre_dom_sf"/>
</dbReference>
<keyword evidence="8" id="KW-0186">Copper</keyword>
<dbReference type="GO" id="GO:0005576">
    <property type="term" value="C:extracellular region"/>
    <property type="evidence" value="ECO:0007669"/>
    <property type="project" value="UniProtKB-SubCell"/>
</dbReference>
<dbReference type="PROSITE" id="PS00498">
    <property type="entry name" value="TYROSINASE_2"/>
    <property type="match status" value="1"/>
</dbReference>
<reference evidence="11" key="1">
    <citation type="journal article" date="2012" name="BMC Evol. Biol.">
        <title>The diversity and evolution of chelicerate hemocyanins.</title>
        <authorList>
            <person name="Rehm P."/>
            <person name="Pick C."/>
            <person name="Borner J."/>
            <person name="Markl J."/>
            <person name="Burmester T."/>
        </authorList>
    </citation>
    <scope>NUCLEOTIDE SEQUENCE</scope>
</reference>
<name>G8YZS0_MASGI</name>
<dbReference type="InterPro" id="IPR037020">
    <property type="entry name" value="Hemocyanin_C_sf"/>
</dbReference>
<proteinExistence type="evidence at transcript level"/>
<feature type="domain" description="Tyrosinase copper-binding" evidence="10">
    <location>
        <begin position="359"/>
        <end position="370"/>
    </location>
</feature>
<dbReference type="SUPFAM" id="SSF81296">
    <property type="entry name" value="E set domains"/>
    <property type="match status" value="1"/>
</dbReference>
<dbReference type="Gene3D" id="1.20.1370.10">
    <property type="entry name" value="Hemocyanin, N-terminal domain"/>
    <property type="match status" value="1"/>
</dbReference>
<dbReference type="Pfam" id="PF03722">
    <property type="entry name" value="Hemocyanin_N"/>
    <property type="match status" value="1"/>
</dbReference>
<keyword evidence="4" id="KW-0813">Transport</keyword>
<evidence type="ECO:0000256" key="7">
    <source>
        <dbReference type="ARBA" id="ARBA00022723"/>
    </source>
</evidence>
<dbReference type="InterPro" id="IPR036697">
    <property type="entry name" value="Hemocyanin_N_sf"/>
</dbReference>
<dbReference type="PANTHER" id="PTHR11511">
    <property type="entry name" value="LARVAL STORAGE PROTEIN/PHENOLOXIDASE"/>
    <property type="match status" value="1"/>
</dbReference>
<evidence type="ECO:0000256" key="4">
    <source>
        <dbReference type="ARBA" id="ARBA00022448"/>
    </source>
</evidence>